<dbReference type="AlphaFoldDB" id="A0AAV2I2F3"/>
<accession>A0AAV2I2F3</accession>
<organism evidence="1 2">
    <name type="scientific">Lymnaea stagnalis</name>
    <name type="common">Great pond snail</name>
    <name type="synonym">Helix stagnalis</name>
    <dbReference type="NCBI Taxonomy" id="6523"/>
    <lineage>
        <taxon>Eukaryota</taxon>
        <taxon>Metazoa</taxon>
        <taxon>Spiralia</taxon>
        <taxon>Lophotrochozoa</taxon>
        <taxon>Mollusca</taxon>
        <taxon>Gastropoda</taxon>
        <taxon>Heterobranchia</taxon>
        <taxon>Euthyneura</taxon>
        <taxon>Panpulmonata</taxon>
        <taxon>Hygrophila</taxon>
        <taxon>Lymnaeoidea</taxon>
        <taxon>Lymnaeidae</taxon>
        <taxon>Lymnaea</taxon>
    </lineage>
</organism>
<dbReference type="GO" id="GO:0032266">
    <property type="term" value="F:phosphatidylinositol-3-phosphate binding"/>
    <property type="evidence" value="ECO:0007669"/>
    <property type="project" value="TreeGrafter"/>
</dbReference>
<proteinExistence type="predicted"/>
<dbReference type="PANTHER" id="PTHR46607:SF1">
    <property type="entry name" value="SEC14 DOMAIN AND SPECTRIN REPEAT-CONTAINING PROTEIN 1"/>
    <property type="match status" value="1"/>
</dbReference>
<sequence>MAELLHYGFVLLTGGRDTQGGPVVTLPSMQNRKDPGPDELVPCLKYYIQIPSEETKRKGFSAIVDTRDGSWANLNMVMSCLRQTMGGYLKQVLVVVHEHDKRANQSTSLGSEPQFVTPNLLHRYIDPKQLTFDLGGHMEYNHDIWLRNQLVSS</sequence>
<dbReference type="EMBL" id="CAXITT010000401">
    <property type="protein sequence ID" value="CAL1540821.1"/>
    <property type="molecule type" value="Genomic_DNA"/>
</dbReference>
<evidence type="ECO:0000313" key="1">
    <source>
        <dbReference type="EMBL" id="CAL1540821.1"/>
    </source>
</evidence>
<name>A0AAV2I2F3_LYMST</name>
<dbReference type="GO" id="GO:0010314">
    <property type="term" value="F:phosphatidylinositol-5-phosphate binding"/>
    <property type="evidence" value="ECO:0007669"/>
    <property type="project" value="TreeGrafter"/>
</dbReference>
<dbReference type="PANTHER" id="PTHR46607">
    <property type="entry name" value="SEC14 DOMAIN AND SPECTRIN REPEAT-CONTAINING PROTEIN 1"/>
    <property type="match status" value="1"/>
</dbReference>
<gene>
    <name evidence="1" type="ORF">GSLYS_00014470001</name>
</gene>
<dbReference type="GO" id="GO:0080025">
    <property type="term" value="F:phosphatidylinositol-3,5-bisphosphate binding"/>
    <property type="evidence" value="ECO:0007669"/>
    <property type="project" value="TreeGrafter"/>
</dbReference>
<dbReference type="GO" id="GO:0005546">
    <property type="term" value="F:phosphatidylinositol-4,5-bisphosphate binding"/>
    <property type="evidence" value="ECO:0007669"/>
    <property type="project" value="TreeGrafter"/>
</dbReference>
<keyword evidence="2" id="KW-1185">Reference proteome</keyword>
<dbReference type="Proteomes" id="UP001497497">
    <property type="component" value="Unassembled WGS sequence"/>
</dbReference>
<dbReference type="GO" id="GO:0070273">
    <property type="term" value="F:phosphatidylinositol-4-phosphate binding"/>
    <property type="evidence" value="ECO:0007669"/>
    <property type="project" value="TreeGrafter"/>
</dbReference>
<evidence type="ECO:0000313" key="2">
    <source>
        <dbReference type="Proteomes" id="UP001497497"/>
    </source>
</evidence>
<protein>
    <submittedName>
        <fullName evidence="1">Uncharacterized protein</fullName>
    </submittedName>
</protein>
<comment type="caution">
    <text evidence="1">The sequence shown here is derived from an EMBL/GenBank/DDBJ whole genome shotgun (WGS) entry which is preliminary data.</text>
</comment>
<dbReference type="GO" id="GO:0043325">
    <property type="term" value="F:phosphatidylinositol-3,4-bisphosphate binding"/>
    <property type="evidence" value="ECO:0007669"/>
    <property type="project" value="TreeGrafter"/>
</dbReference>
<reference evidence="1 2" key="1">
    <citation type="submission" date="2024-04" db="EMBL/GenBank/DDBJ databases">
        <authorList>
            <consortium name="Genoscope - CEA"/>
            <person name="William W."/>
        </authorList>
    </citation>
    <scope>NUCLEOTIDE SEQUENCE [LARGE SCALE GENOMIC DNA]</scope>
</reference>